<protein>
    <submittedName>
        <fullName evidence="4">MerR family transcriptional regulator</fullName>
    </submittedName>
</protein>
<dbReference type="GO" id="GO:0003677">
    <property type="term" value="F:DNA binding"/>
    <property type="evidence" value="ECO:0007669"/>
    <property type="project" value="UniProtKB-KW"/>
</dbReference>
<gene>
    <name evidence="4" type="ORF">AS188_08860</name>
    <name evidence="5" type="ORF">KFL01_21830</name>
</gene>
<sequence length="256" mass="27724">MTDHAHAASARDEPAPVPRVGISAVLKELGEDHPGITASKLRFLEDQGLVHPARTASGYRKFSRADIARIRRVLELQRDRYLPLRVIRDRLDAEEREPVPGAADHDDERRPAPGEAAAPVTAPLPVVPPARAYSLRELAARTGAGVPLVRELVSYGLIREQGGAFDDHALEITRAALALTAHGLEPRHLRPFKAAADRELGLVEQAVAPLASRRDPASRARAAERAQEISGLCLTIHTSLVRSEIAALQERAGLEG</sequence>
<name>A0A0U3GI70_9MICC</name>
<dbReference type="SUPFAM" id="SSF46955">
    <property type="entry name" value="Putative DNA-binding domain"/>
    <property type="match status" value="1"/>
</dbReference>
<accession>A0A0U3GI70</accession>
<dbReference type="InterPro" id="IPR009061">
    <property type="entry name" value="DNA-bd_dom_put_sf"/>
</dbReference>
<dbReference type="Gene3D" id="1.10.1660.10">
    <property type="match status" value="1"/>
</dbReference>
<feature type="domain" description="HTH merR-type" evidence="3">
    <location>
        <begin position="35"/>
        <end position="93"/>
    </location>
</feature>
<dbReference type="KEGG" id="kfv:AS188_08860"/>
<dbReference type="RefSeq" id="WP_058858546.1">
    <property type="nucleotide sequence ID" value="NZ_BJZR01000067.1"/>
</dbReference>
<dbReference type="SMART" id="SM00422">
    <property type="entry name" value="HTH_MERR"/>
    <property type="match status" value="1"/>
</dbReference>
<dbReference type="InterPro" id="IPR047057">
    <property type="entry name" value="MerR_fam"/>
</dbReference>
<proteinExistence type="predicted"/>
<dbReference type="Proteomes" id="UP000321155">
    <property type="component" value="Unassembled WGS sequence"/>
</dbReference>
<dbReference type="STRING" id="446860.AS188_08860"/>
<dbReference type="EMBL" id="CP013254">
    <property type="protein sequence ID" value="ALU39838.1"/>
    <property type="molecule type" value="Genomic_DNA"/>
</dbReference>
<dbReference type="OrthoDB" id="3191171at2"/>
<keyword evidence="1" id="KW-0238">DNA-binding</keyword>
<dbReference type="CDD" id="cd00592">
    <property type="entry name" value="HTH_MerR-like"/>
    <property type="match status" value="1"/>
</dbReference>
<evidence type="ECO:0000313" key="5">
    <source>
        <dbReference type="EMBL" id="GEO92877.1"/>
    </source>
</evidence>
<feature type="region of interest" description="Disordered" evidence="2">
    <location>
        <begin position="95"/>
        <end position="122"/>
    </location>
</feature>
<organism evidence="4 6">
    <name type="scientific">Kocuria flava</name>
    <dbReference type="NCBI Taxonomy" id="446860"/>
    <lineage>
        <taxon>Bacteria</taxon>
        <taxon>Bacillati</taxon>
        <taxon>Actinomycetota</taxon>
        <taxon>Actinomycetes</taxon>
        <taxon>Micrococcales</taxon>
        <taxon>Micrococcaceae</taxon>
        <taxon>Kocuria</taxon>
    </lineage>
</organism>
<dbReference type="Proteomes" id="UP000057181">
    <property type="component" value="Chromosome"/>
</dbReference>
<evidence type="ECO:0000313" key="4">
    <source>
        <dbReference type="EMBL" id="ALU39838.1"/>
    </source>
</evidence>
<evidence type="ECO:0000313" key="7">
    <source>
        <dbReference type="Proteomes" id="UP000321155"/>
    </source>
</evidence>
<evidence type="ECO:0000256" key="2">
    <source>
        <dbReference type="SAM" id="MobiDB-lite"/>
    </source>
</evidence>
<dbReference type="Pfam" id="PF13411">
    <property type="entry name" value="MerR_1"/>
    <property type="match status" value="1"/>
</dbReference>
<dbReference type="PROSITE" id="PS50937">
    <property type="entry name" value="HTH_MERR_2"/>
    <property type="match status" value="1"/>
</dbReference>
<reference evidence="4 6" key="1">
    <citation type="submission" date="2015-11" db="EMBL/GenBank/DDBJ databases">
        <title>Complete Genome Sequence of Kocuria flava strain HO-9041.</title>
        <authorList>
            <person name="Zhou M."/>
            <person name="Dai J."/>
        </authorList>
    </citation>
    <scope>NUCLEOTIDE SEQUENCE [LARGE SCALE GENOMIC DNA]</scope>
    <source>
        <strain evidence="4 6">HO-9041</strain>
    </source>
</reference>
<reference evidence="5 7" key="2">
    <citation type="submission" date="2019-07" db="EMBL/GenBank/DDBJ databases">
        <title>Whole genome shotgun sequence of Kocuria flava NBRC 107626.</title>
        <authorList>
            <person name="Hosoyama A."/>
            <person name="Uohara A."/>
            <person name="Ohji S."/>
            <person name="Ichikawa N."/>
        </authorList>
    </citation>
    <scope>NUCLEOTIDE SEQUENCE [LARGE SCALE GENOMIC DNA]</scope>
    <source>
        <strain evidence="5 7">NBRC 107626</strain>
    </source>
</reference>
<dbReference type="EMBL" id="BJZR01000067">
    <property type="protein sequence ID" value="GEO92877.1"/>
    <property type="molecule type" value="Genomic_DNA"/>
</dbReference>
<feature type="compositionally biased region" description="Low complexity" evidence="2">
    <location>
        <begin position="113"/>
        <end position="122"/>
    </location>
</feature>
<keyword evidence="7" id="KW-1185">Reference proteome</keyword>
<dbReference type="GO" id="GO:0003700">
    <property type="term" value="F:DNA-binding transcription factor activity"/>
    <property type="evidence" value="ECO:0007669"/>
    <property type="project" value="InterPro"/>
</dbReference>
<dbReference type="AlphaFoldDB" id="A0A0U3GI70"/>
<feature type="compositionally biased region" description="Basic and acidic residues" evidence="2">
    <location>
        <begin position="95"/>
        <end position="112"/>
    </location>
</feature>
<evidence type="ECO:0000313" key="6">
    <source>
        <dbReference type="Proteomes" id="UP000057181"/>
    </source>
</evidence>
<dbReference type="PANTHER" id="PTHR30204">
    <property type="entry name" value="REDOX-CYCLING DRUG-SENSING TRANSCRIPTIONAL ACTIVATOR SOXR"/>
    <property type="match status" value="1"/>
</dbReference>
<dbReference type="InterPro" id="IPR000551">
    <property type="entry name" value="MerR-type_HTH_dom"/>
</dbReference>
<dbReference type="PANTHER" id="PTHR30204:SF89">
    <property type="entry name" value="HTH MERR-TYPE DOMAIN-CONTAINING PROTEIN"/>
    <property type="match status" value="1"/>
</dbReference>
<evidence type="ECO:0000259" key="3">
    <source>
        <dbReference type="PROSITE" id="PS50937"/>
    </source>
</evidence>
<evidence type="ECO:0000256" key="1">
    <source>
        <dbReference type="ARBA" id="ARBA00023125"/>
    </source>
</evidence>